<evidence type="ECO:0000313" key="4">
    <source>
        <dbReference type="Proteomes" id="UP000535511"/>
    </source>
</evidence>
<accession>A0A7Y9JCZ6</accession>
<feature type="transmembrane region" description="Helical" evidence="2">
    <location>
        <begin position="196"/>
        <end position="213"/>
    </location>
</feature>
<feature type="transmembrane region" description="Helical" evidence="2">
    <location>
        <begin position="167"/>
        <end position="184"/>
    </location>
</feature>
<feature type="region of interest" description="Disordered" evidence="1">
    <location>
        <begin position="330"/>
        <end position="349"/>
    </location>
</feature>
<dbReference type="AlphaFoldDB" id="A0A7Y9JCZ6"/>
<dbReference type="Proteomes" id="UP000535511">
    <property type="component" value="Unassembled WGS sequence"/>
</dbReference>
<keyword evidence="2" id="KW-0472">Membrane</keyword>
<organism evidence="3 4">
    <name type="scientific">Nocardioides panaciterrulae</name>
    <dbReference type="NCBI Taxonomy" id="661492"/>
    <lineage>
        <taxon>Bacteria</taxon>
        <taxon>Bacillati</taxon>
        <taxon>Actinomycetota</taxon>
        <taxon>Actinomycetes</taxon>
        <taxon>Propionibacteriales</taxon>
        <taxon>Nocardioidaceae</taxon>
        <taxon>Nocardioides</taxon>
    </lineage>
</organism>
<keyword evidence="2" id="KW-0812">Transmembrane</keyword>
<sequence length="349" mass="35882">MPSTPPRRRAGRPPSRAARAQAALAAMAASRLPLAAGVVAVLVAVAALVLSLVPVGPAWLPGAGAVVVVGVYSWALAARTGGRPVVFGSLALALGVAVVVSDQPVLRTGAAVMTCVVAAVLAVMATVPAVTFLRAAREVVVAVLVAAVGALATVGFEPVITLARFEYATLGLAVLGAFGVVYRLGAGLHGLGRRGVVTVLVGAVVLALTLAYAELLRRYGTPGLVAALLDGVVWSREHLGAFPRPIESVLGIPAIAWGCHMRARRRQGWWVCAFGVAATAPVAQALLNPMVSLTECGLSVVYGVLVGLLIGFVVIRLDLRLTGPRGRRGRRAEEATAVRPEPRRTAALQ</sequence>
<keyword evidence="2" id="KW-1133">Transmembrane helix</keyword>
<feature type="transmembrane region" description="Helical" evidence="2">
    <location>
        <begin position="34"/>
        <end position="53"/>
    </location>
</feature>
<keyword evidence="4" id="KW-1185">Reference proteome</keyword>
<feature type="transmembrane region" description="Helical" evidence="2">
    <location>
        <begin position="111"/>
        <end position="133"/>
    </location>
</feature>
<feature type="transmembrane region" description="Helical" evidence="2">
    <location>
        <begin position="268"/>
        <end position="287"/>
    </location>
</feature>
<proteinExistence type="predicted"/>
<feature type="compositionally biased region" description="Basic and acidic residues" evidence="1">
    <location>
        <begin position="331"/>
        <end position="349"/>
    </location>
</feature>
<evidence type="ECO:0000313" key="3">
    <source>
        <dbReference type="EMBL" id="NYD43821.1"/>
    </source>
</evidence>
<feature type="transmembrane region" description="Helical" evidence="2">
    <location>
        <begin position="299"/>
        <end position="319"/>
    </location>
</feature>
<dbReference type="EMBL" id="JACCBG010000001">
    <property type="protein sequence ID" value="NYD43821.1"/>
    <property type="molecule type" value="Genomic_DNA"/>
</dbReference>
<feature type="transmembrane region" description="Helical" evidence="2">
    <location>
        <begin position="140"/>
        <end position="161"/>
    </location>
</feature>
<comment type="caution">
    <text evidence="3">The sequence shown here is derived from an EMBL/GenBank/DDBJ whole genome shotgun (WGS) entry which is preliminary data.</text>
</comment>
<name>A0A7Y9JCZ6_9ACTN</name>
<dbReference type="RefSeq" id="WP_179665294.1">
    <property type="nucleotide sequence ID" value="NZ_JACCBG010000001.1"/>
</dbReference>
<feature type="transmembrane region" description="Helical" evidence="2">
    <location>
        <begin position="85"/>
        <end position="105"/>
    </location>
</feature>
<gene>
    <name evidence="3" type="ORF">BJZ21_003904</name>
</gene>
<protein>
    <submittedName>
        <fullName evidence="3">Uncharacterized protein</fullName>
    </submittedName>
</protein>
<evidence type="ECO:0000256" key="2">
    <source>
        <dbReference type="SAM" id="Phobius"/>
    </source>
</evidence>
<evidence type="ECO:0000256" key="1">
    <source>
        <dbReference type="SAM" id="MobiDB-lite"/>
    </source>
</evidence>
<reference evidence="3 4" key="1">
    <citation type="submission" date="2020-07" db="EMBL/GenBank/DDBJ databases">
        <title>Sequencing the genomes of 1000 actinobacteria strains.</title>
        <authorList>
            <person name="Klenk H.-P."/>
        </authorList>
    </citation>
    <scope>NUCLEOTIDE SEQUENCE [LARGE SCALE GENOMIC DNA]</scope>
    <source>
        <strain evidence="3 4">DSM 21350</strain>
    </source>
</reference>
<feature type="transmembrane region" description="Helical" evidence="2">
    <location>
        <begin position="59"/>
        <end position="78"/>
    </location>
</feature>